<feature type="domain" description="Calcineurin-like phosphoesterase" evidence="2">
    <location>
        <begin position="3"/>
        <end position="192"/>
    </location>
</feature>
<dbReference type="KEGG" id="pka:PQ456_17790"/>
<organism evidence="3 4">
    <name type="scientific">Paenibacillus kyungheensis</name>
    <dbReference type="NCBI Taxonomy" id="1452732"/>
    <lineage>
        <taxon>Bacteria</taxon>
        <taxon>Bacillati</taxon>
        <taxon>Bacillota</taxon>
        <taxon>Bacilli</taxon>
        <taxon>Bacillales</taxon>
        <taxon>Paenibacillaceae</taxon>
        <taxon>Paenibacillus</taxon>
    </lineage>
</organism>
<dbReference type="InterPro" id="IPR024654">
    <property type="entry name" value="Calcineurin-like_PHP_lpxH"/>
</dbReference>
<evidence type="ECO:0000313" key="3">
    <source>
        <dbReference type="EMBL" id="WCT55019.1"/>
    </source>
</evidence>
<dbReference type="Proteomes" id="UP001220509">
    <property type="component" value="Chromosome"/>
</dbReference>
<proteinExistence type="inferred from homology"/>
<keyword evidence="4" id="KW-1185">Reference proteome</keyword>
<dbReference type="InterPro" id="IPR050126">
    <property type="entry name" value="Ap4A_hydrolase"/>
</dbReference>
<dbReference type="RefSeq" id="WP_273613478.1">
    <property type="nucleotide sequence ID" value="NZ_CP117416.1"/>
</dbReference>
<dbReference type="PIRSF" id="PIRSF000883">
    <property type="entry name" value="Pesterase_MJ0912"/>
    <property type="match status" value="1"/>
</dbReference>
<dbReference type="SUPFAM" id="SSF56300">
    <property type="entry name" value="Metallo-dependent phosphatases"/>
    <property type="match status" value="1"/>
</dbReference>
<gene>
    <name evidence="3" type="ORF">PQ456_17790</name>
</gene>
<reference evidence="3 4" key="1">
    <citation type="submission" date="2023-02" db="EMBL/GenBank/DDBJ databases">
        <title>Genome sequence of Paenibacillus kyungheensis KACC 18744.</title>
        <authorList>
            <person name="Kim S."/>
            <person name="Heo J."/>
            <person name="Kwon S.-W."/>
        </authorList>
    </citation>
    <scope>NUCLEOTIDE SEQUENCE [LARGE SCALE GENOMIC DNA]</scope>
    <source>
        <strain evidence="3 4">KACC 18744</strain>
    </source>
</reference>
<evidence type="ECO:0000313" key="4">
    <source>
        <dbReference type="Proteomes" id="UP001220509"/>
    </source>
</evidence>
<dbReference type="InterPro" id="IPR011152">
    <property type="entry name" value="Pesterase_MJ0912"/>
</dbReference>
<name>A0AAX3M007_9BACL</name>
<dbReference type="PANTHER" id="PTHR42850">
    <property type="entry name" value="METALLOPHOSPHOESTERASE"/>
    <property type="match status" value="1"/>
</dbReference>
<evidence type="ECO:0000256" key="1">
    <source>
        <dbReference type="ARBA" id="ARBA00008950"/>
    </source>
</evidence>
<protein>
    <submittedName>
        <fullName evidence="3">Metallophosphoesterase family protein</fullName>
    </submittedName>
</protein>
<comment type="similarity">
    <text evidence="1">Belongs to the metallophosphoesterase superfamily. YfcE family.</text>
</comment>
<dbReference type="EMBL" id="CP117416">
    <property type="protein sequence ID" value="WCT55019.1"/>
    <property type="molecule type" value="Genomic_DNA"/>
</dbReference>
<accession>A0AAX3M007</accession>
<evidence type="ECO:0000259" key="2">
    <source>
        <dbReference type="Pfam" id="PF12850"/>
    </source>
</evidence>
<dbReference type="GO" id="GO:0005737">
    <property type="term" value="C:cytoplasm"/>
    <property type="evidence" value="ECO:0007669"/>
    <property type="project" value="TreeGrafter"/>
</dbReference>
<dbReference type="Pfam" id="PF12850">
    <property type="entry name" value="Metallophos_2"/>
    <property type="match status" value="1"/>
</dbReference>
<dbReference type="PANTHER" id="PTHR42850:SF2">
    <property type="entry name" value="BLL5683 PROTEIN"/>
    <property type="match status" value="1"/>
</dbReference>
<dbReference type="GO" id="GO:0016791">
    <property type="term" value="F:phosphatase activity"/>
    <property type="evidence" value="ECO:0007669"/>
    <property type="project" value="TreeGrafter"/>
</dbReference>
<dbReference type="InterPro" id="IPR029052">
    <property type="entry name" value="Metallo-depent_PP-like"/>
</dbReference>
<dbReference type="AlphaFoldDB" id="A0AAX3M007"/>
<dbReference type="Gene3D" id="3.60.21.10">
    <property type="match status" value="1"/>
</dbReference>
<sequence length="247" mass="27973">MERIALVSDIHGNYPAWQAVLADIDQKGITRIFCLGDLVGKGPDAVKITDEVALRCEVIIRGNWEELVARMSENDELFGWQARQLGAERVKFLDELPFRHEFLLSGRLVSLVHASPENVFHRVQPWDDLERRMGMFAPIVNPDTQESLIPDIVGYGDIHNAYMQHLEGRLLFNTGSVGNPLDMPAASYAILEGDYLSEVISPYSLQLVRVPYDIEQAVQDARDADIPALDYYIKELRTGVYRAMQQD</sequence>